<name>A0A6J3LIT8_9HYME</name>
<dbReference type="GeneID" id="117241780"/>
<dbReference type="KEGG" id="bvk:117241780"/>
<accession>A0A6J3LIT8</accession>
<feature type="transmembrane region" description="Helical" evidence="1">
    <location>
        <begin position="147"/>
        <end position="167"/>
    </location>
</feature>
<dbReference type="AlphaFoldDB" id="A0A6J3LIT8"/>
<dbReference type="Proteomes" id="UP000504631">
    <property type="component" value="Unplaced"/>
</dbReference>
<proteinExistence type="predicted"/>
<keyword evidence="2" id="KW-1185">Reference proteome</keyword>
<keyword evidence="1" id="KW-1133">Transmembrane helix</keyword>
<dbReference type="RefSeq" id="XP_033363784.1">
    <property type="nucleotide sequence ID" value="XM_033507893.1"/>
</dbReference>
<sequence length="323" mass="36493">MSCLTALDSQIVSLLSVPHEILFLQHKVFREYAKIAVGPDFIHTLPSFLILTSMAIVLWRNPPCCNGLAESVASTMVYKGLQLLVSWVVAIAVFWLWLMMQRLLYCCVWTSWGYESEYRDVSYQWWQQVWSSYYPPPLRPPAMSAGLISWLISMSIATTVLGCAISANRVWNLVTESMAGAKDALVMVKRYAKSCFKSIVTCVLQPHWPQQEPLLIEKKMNAPMNDSEASSICDECRSEISSDLINESRREILPISYGTNWMPKPSFSGYKDAQRKASMKSLHTVAVVNDIQDSDDLSPRQLRYKRGCHTVIPNNSSDQSSGC</sequence>
<gene>
    <name evidence="3" type="primary">LOC117241780</name>
</gene>
<reference evidence="3" key="1">
    <citation type="submission" date="2025-08" db="UniProtKB">
        <authorList>
            <consortium name="RefSeq"/>
        </authorList>
    </citation>
    <scope>IDENTIFICATION</scope>
    <source>
        <tissue evidence="3">Muscle</tissue>
    </source>
</reference>
<evidence type="ECO:0000313" key="3">
    <source>
        <dbReference type="RefSeq" id="XP_033363784.1"/>
    </source>
</evidence>
<protein>
    <submittedName>
        <fullName evidence="3">Uncharacterized protein LOC117241780</fullName>
    </submittedName>
</protein>
<keyword evidence="1" id="KW-0472">Membrane</keyword>
<organism evidence="2 3">
    <name type="scientific">Bombus vosnesenskii</name>
    <dbReference type="NCBI Taxonomy" id="207650"/>
    <lineage>
        <taxon>Eukaryota</taxon>
        <taxon>Metazoa</taxon>
        <taxon>Ecdysozoa</taxon>
        <taxon>Arthropoda</taxon>
        <taxon>Hexapoda</taxon>
        <taxon>Insecta</taxon>
        <taxon>Pterygota</taxon>
        <taxon>Neoptera</taxon>
        <taxon>Endopterygota</taxon>
        <taxon>Hymenoptera</taxon>
        <taxon>Apocrita</taxon>
        <taxon>Aculeata</taxon>
        <taxon>Apoidea</taxon>
        <taxon>Anthophila</taxon>
        <taxon>Apidae</taxon>
        <taxon>Bombus</taxon>
        <taxon>Pyrobombus</taxon>
    </lineage>
</organism>
<evidence type="ECO:0000256" key="1">
    <source>
        <dbReference type="SAM" id="Phobius"/>
    </source>
</evidence>
<evidence type="ECO:0000313" key="2">
    <source>
        <dbReference type="Proteomes" id="UP000504631"/>
    </source>
</evidence>
<feature type="transmembrane region" description="Helical" evidence="1">
    <location>
        <begin position="80"/>
        <end position="100"/>
    </location>
</feature>
<keyword evidence="1" id="KW-0812">Transmembrane</keyword>